<dbReference type="EMBL" id="SOEY01000028">
    <property type="protein sequence ID" value="TFB71442.1"/>
    <property type="molecule type" value="Genomic_DNA"/>
</dbReference>
<keyword evidence="1" id="KW-1133">Transmembrane helix</keyword>
<evidence type="ECO:0000313" key="3">
    <source>
        <dbReference type="EMBL" id="TFB71442.1"/>
    </source>
</evidence>
<accession>A0A4R8UT67</accession>
<dbReference type="InterPro" id="IPR025508">
    <property type="entry name" value="DUF4395"/>
</dbReference>
<name>A0A4R8UT67_9MICO</name>
<keyword evidence="1" id="KW-0472">Membrane</keyword>
<gene>
    <name evidence="3" type="ORF">E3O06_12815</name>
</gene>
<protein>
    <submittedName>
        <fullName evidence="3">DUF4395 domain-containing protein</fullName>
    </submittedName>
</protein>
<dbReference type="Pfam" id="PF14340">
    <property type="entry name" value="DUF4395"/>
    <property type="match status" value="1"/>
</dbReference>
<reference evidence="3 4" key="1">
    <citation type="submission" date="2019-03" db="EMBL/GenBank/DDBJ databases">
        <title>Genomics of glacier-inhabiting Cryobacterium strains.</title>
        <authorList>
            <person name="Liu Q."/>
            <person name="Xin Y.-H."/>
        </authorList>
    </citation>
    <scope>NUCLEOTIDE SEQUENCE [LARGE SCALE GENOMIC DNA]</scope>
    <source>
        <strain evidence="3 4">HLT2-23</strain>
    </source>
</reference>
<dbReference type="OrthoDB" id="9783675at2"/>
<keyword evidence="1" id="KW-0812">Transmembrane</keyword>
<feature type="transmembrane region" description="Helical" evidence="1">
    <location>
        <begin position="113"/>
        <end position="137"/>
    </location>
</feature>
<evidence type="ECO:0000313" key="4">
    <source>
        <dbReference type="Proteomes" id="UP000298173"/>
    </source>
</evidence>
<feature type="transmembrane region" description="Helical" evidence="1">
    <location>
        <begin position="44"/>
        <end position="68"/>
    </location>
</feature>
<feature type="domain" description="DUF4395" evidence="2">
    <location>
        <begin position="10"/>
        <end position="143"/>
    </location>
</feature>
<dbReference type="Proteomes" id="UP000298173">
    <property type="component" value="Unassembled WGS sequence"/>
</dbReference>
<evidence type="ECO:0000259" key="2">
    <source>
        <dbReference type="Pfam" id="PF14340"/>
    </source>
</evidence>
<evidence type="ECO:0000256" key="1">
    <source>
        <dbReference type="SAM" id="Phobius"/>
    </source>
</evidence>
<feature type="transmembrane region" description="Helical" evidence="1">
    <location>
        <begin position="88"/>
        <end position="107"/>
    </location>
</feature>
<feature type="transmembrane region" description="Helical" evidence="1">
    <location>
        <begin position="20"/>
        <end position="38"/>
    </location>
</feature>
<sequence>MDGIDIPVFNERAIRAAAGLLFLVGIIAFMIAALTGFFQPLRAFGFLFMVDMMLRLFVSARYTPSLLLGSLAVRRQRPEWVSAEPKKLAWSLGLGMAFSSCLAMGLLGLDPLITLALCSGCLTLLFLETAFGICVGCELSRVFSRTKPTLCPGDTCNYTPPPRGRNATVAPRP</sequence>
<comment type="caution">
    <text evidence="3">The sequence shown here is derived from an EMBL/GenBank/DDBJ whole genome shotgun (WGS) entry which is preliminary data.</text>
</comment>
<organism evidence="3 4">
    <name type="scientific">Cryobacterium glaciale</name>
    <dbReference type="NCBI Taxonomy" id="1259145"/>
    <lineage>
        <taxon>Bacteria</taxon>
        <taxon>Bacillati</taxon>
        <taxon>Actinomycetota</taxon>
        <taxon>Actinomycetes</taxon>
        <taxon>Micrococcales</taxon>
        <taxon>Microbacteriaceae</taxon>
        <taxon>Cryobacterium</taxon>
    </lineage>
</organism>
<dbReference type="AlphaFoldDB" id="A0A4R8UT67"/>
<proteinExistence type="predicted"/>
<keyword evidence="4" id="KW-1185">Reference proteome</keyword>